<dbReference type="SMART" id="SM00333">
    <property type="entry name" value="TUDOR"/>
    <property type="match status" value="1"/>
</dbReference>
<dbReference type="GO" id="GO:0016887">
    <property type="term" value="F:ATP hydrolysis activity"/>
    <property type="evidence" value="ECO:0007669"/>
    <property type="project" value="Ensembl"/>
</dbReference>
<protein>
    <recommendedName>
        <fullName evidence="1">RNA helicase</fullName>
        <ecNumber evidence="1">3.6.4.13</ecNumber>
    </recommendedName>
</protein>
<dbReference type="Pfam" id="PF00271">
    <property type="entry name" value="Helicase_C"/>
    <property type="match status" value="1"/>
</dbReference>
<dbReference type="Proteomes" id="UP000472275">
    <property type="component" value="Chromosome 2"/>
</dbReference>
<dbReference type="Pfam" id="PF21010">
    <property type="entry name" value="HA2_C"/>
    <property type="match status" value="1"/>
</dbReference>
<keyword evidence="2" id="KW-0963">Cytoplasm</keyword>
<dbReference type="GO" id="GO:0034587">
    <property type="term" value="P:piRNA processing"/>
    <property type="evidence" value="ECO:0007669"/>
    <property type="project" value="Ensembl"/>
</dbReference>
<dbReference type="GO" id="GO:0003724">
    <property type="term" value="F:RNA helicase activity"/>
    <property type="evidence" value="ECO:0007669"/>
    <property type="project" value="UniProtKB-EC"/>
</dbReference>
<keyword evidence="4" id="KW-0347">Helicase</keyword>
<dbReference type="InterPro" id="IPR027417">
    <property type="entry name" value="P-loop_NTPase"/>
</dbReference>
<evidence type="ECO:0000256" key="4">
    <source>
        <dbReference type="ARBA" id="ARBA00022806"/>
    </source>
</evidence>
<dbReference type="Ensembl" id="ENSACCT00020022539.1">
    <property type="protein sequence ID" value="ENSACCP00020021583.1"/>
    <property type="gene ID" value="ENSACCG00020014851.1"/>
</dbReference>
<evidence type="ECO:0000256" key="5">
    <source>
        <dbReference type="ARBA" id="ARBA00047984"/>
    </source>
</evidence>
<dbReference type="PROSITE" id="PS51194">
    <property type="entry name" value="HELICASE_CTER"/>
    <property type="match status" value="1"/>
</dbReference>
<dbReference type="GO" id="GO:0009566">
    <property type="term" value="P:fertilization"/>
    <property type="evidence" value="ECO:0007669"/>
    <property type="project" value="Ensembl"/>
</dbReference>
<dbReference type="GO" id="GO:0005634">
    <property type="term" value="C:nucleus"/>
    <property type="evidence" value="ECO:0007669"/>
    <property type="project" value="Ensembl"/>
</dbReference>
<dbReference type="SMART" id="SM00490">
    <property type="entry name" value="HELICc"/>
    <property type="match status" value="1"/>
</dbReference>
<name>A0A663FBX5_AQUCH</name>
<sequence>MSASINCKEFADYFALPVYNGLNPACVFKLEGKPYAIEEYYLDDLKHTVHFKLPSQRIEEPVIVRELYEVAVALIQSFDELEMKCNRKQTLGYFSLGLSEISYMHSCLSNMCNKRWQVYPLHSRVTLEEQSNVFLATVPGYRKVILSTNIAESSVTVPDVKYVIDFCLTRTLVCDEETNYQSLRLCWASKTNCHQRRGRAGRVSKGYCYRLVHKDFWTDFIPEKSVPEILRCPLGTTVLKIKKLDMGGPKALLATALSPPNVGDIERTIFQLKELGALTTGVQTEDDPHDGELTFLGRVLAQLPVDLHLGKLIVLGHVFGCLEECLIIAAALSLRNFFAVPFKQHVDGYRNKLFFAGNSKSDCIAIVNAFKVNLFSGLFSIRAFNMCVNAQPSAMDQECVYKQRFILQVVIAGAFYPNYFTFGKCDEEIAVRRLAGKDPKTTVMLKNIPPYGYLYHKQLQSLFRQCGQVKSIAYDGSKAFVEFSRNPMEGFKILPAVYLSVKMSQLKIPLELNVHFPDDIEKQLQGVTAASVKSLRVNVDCQKQTVEPVEISFGTLQQSKMIPNRVLSIKITEIVEVGHFWGYRIDEKNRTVLQALTAEINYQNLMDLPVSPHPELVCLAPFTHVENREYYRARILYVCGDFAEVFFVDYGNRSKVPLKKLKEIPSCLRELPFQALEFKMCKMRPSAKSIVCGEWWSYSATQRFASLVNGYTLLVKVYSLVHSVLHVDVFHYSRCKKLVNIRDVLIEECYAELAEESYESQQSHDLLKGLFLDQVKKEEKMPVSSREEEKHLIERLLNCFSDNKSDVPTHKVT</sequence>
<dbReference type="InterPro" id="IPR001650">
    <property type="entry name" value="Helicase_C-like"/>
</dbReference>
<evidence type="ECO:0000256" key="3">
    <source>
        <dbReference type="ARBA" id="ARBA00022801"/>
    </source>
</evidence>
<dbReference type="Gene3D" id="2.30.30.140">
    <property type="match status" value="1"/>
</dbReference>
<evidence type="ECO:0000256" key="1">
    <source>
        <dbReference type="ARBA" id="ARBA00012552"/>
    </source>
</evidence>
<dbReference type="SMART" id="SM00847">
    <property type="entry name" value="HA2"/>
    <property type="match status" value="1"/>
</dbReference>
<evidence type="ECO:0000259" key="6">
    <source>
        <dbReference type="PROSITE" id="PS50304"/>
    </source>
</evidence>
<dbReference type="InterPro" id="IPR002999">
    <property type="entry name" value="Tudor"/>
</dbReference>
<proteinExistence type="predicted"/>
<dbReference type="FunFam" id="2.30.30.140:FF:000073">
    <property type="entry name" value="ATP-dependent RNA helicase TDRD9"/>
    <property type="match status" value="1"/>
</dbReference>
<evidence type="ECO:0000313" key="8">
    <source>
        <dbReference type="Ensembl" id="ENSACCP00020021583.1"/>
    </source>
</evidence>
<dbReference type="PANTHER" id="PTHR18934:SF113">
    <property type="entry name" value="ATP-DEPENDENT RNA HELICASE TDRD9"/>
    <property type="match status" value="1"/>
</dbReference>
<keyword evidence="3" id="KW-0378">Hydrolase</keyword>
<dbReference type="PROSITE" id="PS50304">
    <property type="entry name" value="TUDOR"/>
    <property type="match status" value="1"/>
</dbReference>
<dbReference type="GO" id="GO:0007141">
    <property type="term" value="P:male meiosis I"/>
    <property type="evidence" value="ECO:0007669"/>
    <property type="project" value="Ensembl"/>
</dbReference>
<keyword evidence="9" id="KW-1185">Reference proteome</keyword>
<dbReference type="GeneTree" id="ENSGT00940000157035"/>
<evidence type="ECO:0000256" key="2">
    <source>
        <dbReference type="ARBA" id="ARBA00022490"/>
    </source>
</evidence>
<dbReference type="InterPro" id="IPR035437">
    <property type="entry name" value="SNase_OB-fold_sf"/>
</dbReference>
<dbReference type="Gene3D" id="3.40.50.300">
    <property type="entry name" value="P-loop containing nucleotide triphosphate hydrolases"/>
    <property type="match status" value="1"/>
</dbReference>
<dbReference type="Gene3D" id="1.20.120.1080">
    <property type="match status" value="1"/>
</dbReference>
<dbReference type="FunFam" id="1.20.120.1080:FF:000081">
    <property type="entry name" value="Tudor domain containing 9"/>
    <property type="match status" value="1"/>
</dbReference>
<comment type="catalytic activity">
    <reaction evidence="5">
        <text>ATP + H2O = ADP + phosphate + H(+)</text>
        <dbReference type="Rhea" id="RHEA:13065"/>
        <dbReference type="ChEBI" id="CHEBI:15377"/>
        <dbReference type="ChEBI" id="CHEBI:15378"/>
        <dbReference type="ChEBI" id="CHEBI:30616"/>
        <dbReference type="ChEBI" id="CHEBI:43474"/>
        <dbReference type="ChEBI" id="CHEBI:456216"/>
        <dbReference type="EC" id="3.6.4.13"/>
    </reaction>
</comment>
<reference evidence="8" key="2">
    <citation type="submission" date="2025-09" db="UniProtKB">
        <authorList>
            <consortium name="Ensembl"/>
        </authorList>
    </citation>
    <scope>IDENTIFICATION</scope>
</reference>
<dbReference type="InterPro" id="IPR007502">
    <property type="entry name" value="Helicase-assoc_dom"/>
</dbReference>
<dbReference type="PANTHER" id="PTHR18934">
    <property type="entry name" value="ATP-DEPENDENT RNA HELICASE"/>
    <property type="match status" value="1"/>
</dbReference>
<dbReference type="SUPFAM" id="SSF52540">
    <property type="entry name" value="P-loop containing nucleoside triphosphate hydrolases"/>
    <property type="match status" value="1"/>
</dbReference>
<feature type="domain" description="Tudor" evidence="6">
    <location>
        <begin position="611"/>
        <end position="671"/>
    </location>
</feature>
<dbReference type="Gene3D" id="2.40.50.90">
    <property type="match status" value="1"/>
</dbReference>
<dbReference type="SUPFAM" id="SSF63748">
    <property type="entry name" value="Tudor/PWWP/MBT"/>
    <property type="match status" value="1"/>
</dbReference>
<keyword evidence="4" id="KW-0547">Nucleotide-binding</keyword>
<evidence type="ECO:0000313" key="9">
    <source>
        <dbReference type="Proteomes" id="UP000472275"/>
    </source>
</evidence>
<keyword evidence="4" id="KW-0067">ATP-binding</keyword>
<dbReference type="Pfam" id="PF00567">
    <property type="entry name" value="TUDOR"/>
    <property type="match status" value="1"/>
</dbReference>
<dbReference type="InParanoid" id="A0A663FBX5"/>
<dbReference type="GO" id="GO:0141006">
    <property type="term" value="P:transposable element silencing by piRNA-mediated heterochromatin formation"/>
    <property type="evidence" value="ECO:0007669"/>
    <property type="project" value="Ensembl"/>
</dbReference>
<dbReference type="InterPro" id="IPR047384">
    <property type="entry name" value="Tudor_TDRD9"/>
</dbReference>
<dbReference type="GO" id="GO:0007283">
    <property type="term" value="P:spermatogenesis"/>
    <property type="evidence" value="ECO:0007669"/>
    <property type="project" value="Ensembl"/>
</dbReference>
<dbReference type="GO" id="GO:0141196">
    <property type="term" value="P:transposable element silencing by piRNA-mediated DNA methylation"/>
    <property type="evidence" value="ECO:0007669"/>
    <property type="project" value="Ensembl"/>
</dbReference>
<dbReference type="GO" id="GO:0071547">
    <property type="term" value="C:piP-body"/>
    <property type="evidence" value="ECO:0007669"/>
    <property type="project" value="Ensembl"/>
</dbReference>
<organism evidence="8 9">
    <name type="scientific">Aquila chrysaetos chrysaetos</name>
    <dbReference type="NCBI Taxonomy" id="223781"/>
    <lineage>
        <taxon>Eukaryota</taxon>
        <taxon>Metazoa</taxon>
        <taxon>Chordata</taxon>
        <taxon>Craniata</taxon>
        <taxon>Vertebrata</taxon>
        <taxon>Euteleostomi</taxon>
        <taxon>Archelosauria</taxon>
        <taxon>Archosauria</taxon>
        <taxon>Dinosauria</taxon>
        <taxon>Saurischia</taxon>
        <taxon>Theropoda</taxon>
        <taxon>Coelurosauria</taxon>
        <taxon>Aves</taxon>
        <taxon>Neognathae</taxon>
        <taxon>Neoaves</taxon>
        <taxon>Telluraves</taxon>
        <taxon>Accipitrimorphae</taxon>
        <taxon>Accipitriformes</taxon>
        <taxon>Accipitridae</taxon>
        <taxon>Accipitrinae</taxon>
        <taxon>Aquila</taxon>
    </lineage>
</organism>
<dbReference type="FunFam" id="3.40.50.300:FF:000946">
    <property type="entry name" value="putative ATP-dependent RNA helicase TDRD9"/>
    <property type="match status" value="1"/>
</dbReference>
<accession>A0A663FBX5</accession>
<feature type="domain" description="Helicase C-terminal" evidence="7">
    <location>
        <begin position="77"/>
        <end position="245"/>
    </location>
</feature>
<dbReference type="GO" id="GO:0003723">
    <property type="term" value="F:RNA binding"/>
    <property type="evidence" value="ECO:0007669"/>
    <property type="project" value="TreeGrafter"/>
</dbReference>
<dbReference type="CDD" id="cd18791">
    <property type="entry name" value="SF2_C_RHA"/>
    <property type="match status" value="1"/>
</dbReference>
<dbReference type="CDD" id="cd20431">
    <property type="entry name" value="Tudor_TDRD9"/>
    <property type="match status" value="1"/>
</dbReference>
<evidence type="ECO:0000259" key="7">
    <source>
        <dbReference type="PROSITE" id="PS51194"/>
    </source>
</evidence>
<reference evidence="8" key="1">
    <citation type="submission" date="2025-08" db="UniProtKB">
        <authorList>
            <consortium name="Ensembl"/>
        </authorList>
    </citation>
    <scope>IDENTIFICATION</scope>
</reference>
<dbReference type="FunFam" id="2.40.50.90:FF:000016">
    <property type="entry name" value="Tudor domain containing 9"/>
    <property type="match status" value="1"/>
</dbReference>
<dbReference type="EC" id="3.6.4.13" evidence="1"/>
<dbReference type="AlphaFoldDB" id="A0A663FBX5"/>